<dbReference type="GO" id="GO:0050118">
    <property type="term" value="F:N-acetyldiaminopimelate deacetylase activity"/>
    <property type="evidence" value="ECO:0007669"/>
    <property type="project" value="UniProtKB-EC"/>
</dbReference>
<gene>
    <name evidence="4" type="ORF">JCM19237_1890</name>
</gene>
<dbReference type="eggNOG" id="COG1473">
    <property type="taxonomic scope" value="Bacteria"/>
</dbReference>
<comment type="cofactor">
    <cofactor evidence="2">
        <name>Mn(2+)</name>
        <dbReference type="ChEBI" id="CHEBI:29035"/>
    </cofactor>
    <text evidence="2">The Mn(2+) ion enhances activity.</text>
</comment>
<dbReference type="PANTHER" id="PTHR11014">
    <property type="entry name" value="PEPTIDASE M20 FAMILY MEMBER"/>
    <property type="match status" value="1"/>
</dbReference>
<dbReference type="NCBIfam" id="TIGR01891">
    <property type="entry name" value="amidohydrolases"/>
    <property type="match status" value="1"/>
</dbReference>
<organism evidence="4 5">
    <name type="scientific">Photobacterium aphoticum</name>
    <dbReference type="NCBI Taxonomy" id="754436"/>
    <lineage>
        <taxon>Bacteria</taxon>
        <taxon>Pseudomonadati</taxon>
        <taxon>Pseudomonadota</taxon>
        <taxon>Gammaproteobacteria</taxon>
        <taxon>Vibrionales</taxon>
        <taxon>Vibrionaceae</taxon>
        <taxon>Photobacterium</taxon>
    </lineage>
</organism>
<dbReference type="Proteomes" id="UP000029227">
    <property type="component" value="Unassembled WGS sequence"/>
</dbReference>
<evidence type="ECO:0000313" key="4">
    <source>
        <dbReference type="EMBL" id="GAL06245.1"/>
    </source>
</evidence>
<feature type="domain" description="Peptidase M20 dimerisation" evidence="3">
    <location>
        <begin position="154"/>
        <end position="254"/>
    </location>
</feature>
<dbReference type="AlphaFoldDB" id="A0A090QSS1"/>
<dbReference type="EC" id="3.5.1.47" evidence="4"/>
<dbReference type="GO" id="GO:0046872">
    <property type="term" value="F:metal ion binding"/>
    <property type="evidence" value="ECO:0007669"/>
    <property type="project" value="UniProtKB-KW"/>
</dbReference>
<evidence type="ECO:0000259" key="3">
    <source>
        <dbReference type="Pfam" id="PF07687"/>
    </source>
</evidence>
<dbReference type="SUPFAM" id="SSF53187">
    <property type="entry name" value="Zn-dependent exopeptidases"/>
    <property type="match status" value="1"/>
</dbReference>
<feature type="binding site" evidence="2">
    <location>
        <position position="76"/>
    </location>
    <ligand>
        <name>Mn(2+)</name>
        <dbReference type="ChEBI" id="CHEBI:29035"/>
        <label>2</label>
    </ligand>
</feature>
<dbReference type="InterPro" id="IPR017439">
    <property type="entry name" value="Amidohydrolase"/>
</dbReference>
<sequence length="349" mass="36933">MSWQEIQTAQRIRDALTALGIEWRACAELGTVATLAAERRGKHIMLRADMDALPIHEQSGVAWCSAHDGVMHACGHDGHTAVLLGAAQWLKAHENQLAHPVSLIFQPAEEGGHGARAMINDGALDGIDEIYGWHNWPAIPLGQCFCPAGTVMAGNATFDIVITGVGGHASQPDLCSDPVLAAAAVTLNLQQIIARRLPPQTAAVVSVTSIDAVSGATTIPVCATVGGSIRVSRAEDASVIGALITQISQDTAASYGVQCQVTHHPRYQPTVNHPEQADIARQCWLDAFSGQDWNAYRLDEQSAAPIMASEDFSYYLNAIPGAFALIGAGREASCARPLATVPITILTIN</sequence>
<dbReference type="InterPro" id="IPR011650">
    <property type="entry name" value="Peptidase_M20_dimer"/>
</dbReference>
<dbReference type="Gene3D" id="3.30.70.360">
    <property type="match status" value="1"/>
</dbReference>
<dbReference type="STRING" id="754436.JCM19237_1890"/>
<evidence type="ECO:0000256" key="2">
    <source>
        <dbReference type="PIRSR" id="PIRSR005962-1"/>
    </source>
</evidence>
<feature type="binding site" evidence="2">
    <location>
        <position position="134"/>
    </location>
    <ligand>
        <name>Mn(2+)</name>
        <dbReference type="ChEBI" id="CHEBI:29035"/>
        <label>2</label>
    </ligand>
</feature>
<keyword evidence="2" id="KW-0479">Metal-binding</keyword>
<evidence type="ECO:0000313" key="5">
    <source>
        <dbReference type="Proteomes" id="UP000029227"/>
    </source>
</evidence>
<dbReference type="EMBL" id="BBMN01000010">
    <property type="protein sequence ID" value="GAL06245.1"/>
    <property type="molecule type" value="Genomic_DNA"/>
</dbReference>
<name>A0A090QSS1_9GAMM</name>
<feature type="binding site" evidence="2">
    <location>
        <position position="110"/>
    </location>
    <ligand>
        <name>Mn(2+)</name>
        <dbReference type="ChEBI" id="CHEBI:29035"/>
        <label>2</label>
    </ligand>
</feature>
<keyword evidence="1 4" id="KW-0378">Hydrolase</keyword>
<protein>
    <submittedName>
        <fullName evidence="4">N-acetyl-L,L-diaminopimelate deacetylase</fullName>
        <ecNumber evidence="4">3.5.1.47</ecNumber>
    </submittedName>
</protein>
<dbReference type="InterPro" id="IPR036264">
    <property type="entry name" value="Bact_exopeptidase_dim_dom"/>
</dbReference>
<comment type="caution">
    <text evidence="4">The sequence shown here is derived from an EMBL/GenBank/DDBJ whole genome shotgun (WGS) entry which is preliminary data.</text>
</comment>
<evidence type="ECO:0000256" key="1">
    <source>
        <dbReference type="ARBA" id="ARBA00022801"/>
    </source>
</evidence>
<dbReference type="PIRSF" id="PIRSF005962">
    <property type="entry name" value="Pept_M20D_amidohydro"/>
    <property type="match status" value="1"/>
</dbReference>
<keyword evidence="2" id="KW-0464">Manganese</keyword>
<proteinExistence type="predicted"/>
<dbReference type="InterPro" id="IPR002933">
    <property type="entry name" value="Peptidase_M20"/>
</dbReference>
<dbReference type="Gene3D" id="3.40.630.10">
    <property type="entry name" value="Zn peptidases"/>
    <property type="match status" value="1"/>
</dbReference>
<dbReference type="Pfam" id="PF07687">
    <property type="entry name" value="M20_dimer"/>
    <property type="match status" value="1"/>
</dbReference>
<accession>A0A090QSS1</accession>
<dbReference type="PANTHER" id="PTHR11014:SF63">
    <property type="entry name" value="METALLOPEPTIDASE, PUTATIVE (AFU_ORTHOLOGUE AFUA_6G09600)-RELATED"/>
    <property type="match status" value="1"/>
</dbReference>
<dbReference type="Pfam" id="PF01546">
    <property type="entry name" value="Peptidase_M20"/>
    <property type="match status" value="1"/>
</dbReference>
<reference evidence="4 5" key="1">
    <citation type="journal article" date="2014" name="Genome Announc.">
        <title>Draft Genome Sequences of Two Vibrionaceae Species, Vibrio ponticus C121 and Photobacterium aphoticum C119, Isolated as Coral Reef Microbiota.</title>
        <authorList>
            <person name="Al-saari N."/>
            <person name="Meirelles P.M."/>
            <person name="Mino S."/>
            <person name="Suda W."/>
            <person name="Oshima K."/>
            <person name="Hattori M."/>
            <person name="Ohkuma M."/>
            <person name="Thompson F.L."/>
            <person name="Gomez-Gil B."/>
            <person name="Sawabe T."/>
            <person name="Sawabe T."/>
        </authorList>
    </citation>
    <scope>NUCLEOTIDE SEQUENCE [LARGE SCALE GENOMIC DNA]</scope>
    <source>
        <strain evidence="4 5">JCM 19237</strain>
    </source>
</reference>
<feature type="binding site" evidence="2">
    <location>
        <position position="74"/>
    </location>
    <ligand>
        <name>Mn(2+)</name>
        <dbReference type="ChEBI" id="CHEBI:29035"/>
        <label>2</label>
    </ligand>
</feature>
<dbReference type="SUPFAM" id="SSF55031">
    <property type="entry name" value="Bacterial exopeptidase dimerisation domain"/>
    <property type="match status" value="1"/>
</dbReference>